<dbReference type="AlphaFoldDB" id="A0A1H1SM83"/>
<name>A0A1H1SM83_9PSED</name>
<feature type="chain" id="PRO_5009260158" description="Sn-glycerol-3-phosphate transporter" evidence="1">
    <location>
        <begin position="23"/>
        <end position="160"/>
    </location>
</feature>
<keyword evidence="3" id="KW-1185">Reference proteome</keyword>
<dbReference type="Proteomes" id="UP000199524">
    <property type="component" value="Chromosome I"/>
</dbReference>
<reference evidence="3" key="1">
    <citation type="submission" date="2016-10" db="EMBL/GenBank/DDBJ databases">
        <authorList>
            <person name="Varghese N."/>
            <person name="Submissions S."/>
        </authorList>
    </citation>
    <scope>NUCLEOTIDE SEQUENCE [LARGE SCALE GENOMIC DNA]</scope>
    <source>
        <strain evidence="3">ATCC 23835</strain>
    </source>
</reference>
<sequence length="160" mass="17712">MNRPILTAAFALLLGQATPALATEQGPPKPGFWYAQTSLYSRHYSPAPEHNNRQDLIGLERHDGDGWLYGAATFRNSFSQRSYYGYVGKRYDSARYPLYVKVTGGLLQGYRGEYRDKIPLNRLGVAPVIIPSIGTHYGPVAAELVLLGFNAAMITTGVRF</sequence>
<evidence type="ECO:0000313" key="3">
    <source>
        <dbReference type="Proteomes" id="UP000199524"/>
    </source>
</evidence>
<evidence type="ECO:0000256" key="1">
    <source>
        <dbReference type="SAM" id="SignalP"/>
    </source>
</evidence>
<accession>A0A1H1SM83</accession>
<feature type="signal peptide" evidence="1">
    <location>
        <begin position="1"/>
        <end position="22"/>
    </location>
</feature>
<dbReference type="RefSeq" id="WP_090204050.1">
    <property type="nucleotide sequence ID" value="NZ_LT629777.1"/>
</dbReference>
<gene>
    <name evidence="2" type="ORF">SAMN05216598_1752</name>
</gene>
<evidence type="ECO:0008006" key="4">
    <source>
        <dbReference type="Google" id="ProtNLM"/>
    </source>
</evidence>
<evidence type="ECO:0000313" key="2">
    <source>
        <dbReference type="EMBL" id="SDS48948.1"/>
    </source>
</evidence>
<protein>
    <recommendedName>
        <fullName evidence="4">Sn-glycerol-3-phosphate transporter</fullName>
    </recommendedName>
</protein>
<dbReference type="EMBL" id="LT629777">
    <property type="protein sequence ID" value="SDS48948.1"/>
    <property type="molecule type" value="Genomic_DNA"/>
</dbReference>
<dbReference type="GeneID" id="300206752"/>
<proteinExistence type="predicted"/>
<organism evidence="2 3">
    <name type="scientific">Pseudomonas asplenii</name>
    <dbReference type="NCBI Taxonomy" id="53407"/>
    <lineage>
        <taxon>Bacteria</taxon>
        <taxon>Pseudomonadati</taxon>
        <taxon>Pseudomonadota</taxon>
        <taxon>Gammaproteobacteria</taxon>
        <taxon>Pseudomonadales</taxon>
        <taxon>Pseudomonadaceae</taxon>
        <taxon>Pseudomonas</taxon>
    </lineage>
</organism>
<keyword evidence="1" id="KW-0732">Signal</keyword>